<dbReference type="InterPro" id="IPR012340">
    <property type="entry name" value="NA-bd_OB-fold"/>
</dbReference>
<dbReference type="InterPro" id="IPR003141">
    <property type="entry name" value="Pol/His_phosphatase_N"/>
</dbReference>
<keyword evidence="5 11" id="KW-0235">DNA replication</keyword>
<dbReference type="PANTHER" id="PTHR32294">
    <property type="entry name" value="DNA POLYMERASE III SUBUNIT ALPHA"/>
    <property type="match status" value="1"/>
</dbReference>
<accession>A0ABQ5N8R9</accession>
<evidence type="ECO:0000256" key="1">
    <source>
        <dbReference type="ARBA" id="ARBA00003452"/>
    </source>
</evidence>
<evidence type="ECO:0000256" key="12">
    <source>
        <dbReference type="SAM" id="MobiDB-lite"/>
    </source>
</evidence>
<name>A0ABQ5N8R9_9CLOT</name>
<comment type="caution">
    <text evidence="15">The sequence shown here is derived from an EMBL/GenBank/DDBJ whole genome shotgun (WGS) entry which is preliminary data.</text>
</comment>
<dbReference type="Gene3D" id="1.10.150.700">
    <property type="entry name" value="PolC, middle finger domain"/>
    <property type="match status" value="1"/>
</dbReference>
<evidence type="ECO:0000256" key="8">
    <source>
        <dbReference type="ARBA" id="ARBA00022839"/>
    </source>
</evidence>
<feature type="compositionally biased region" description="Basic and acidic residues" evidence="12">
    <location>
        <begin position="190"/>
        <end position="208"/>
    </location>
</feature>
<dbReference type="InterPro" id="IPR044923">
    <property type="entry name" value="PolC_middle_finger_sf"/>
</dbReference>
<protein>
    <recommendedName>
        <fullName evidence="11">DNA polymerase III PolC-type</fullName>
        <shortName evidence="11">PolIII</shortName>
        <ecNumber evidence="11">2.7.7.7</ecNumber>
    </recommendedName>
</protein>
<comment type="function">
    <text evidence="1 11">Required for replicative DNA synthesis. This DNA polymerase also exhibits 3' to 5' exonuclease activity.</text>
</comment>
<keyword evidence="16" id="KW-1185">Reference proteome</keyword>
<dbReference type="InterPro" id="IPR024754">
    <property type="entry name" value="DNA_PolC-like_N_II"/>
</dbReference>
<keyword evidence="9 11" id="KW-0239">DNA-directed DNA polymerase</keyword>
<dbReference type="HAMAP" id="MF_00356">
    <property type="entry name" value="DNApol_PolC"/>
    <property type="match status" value="1"/>
</dbReference>
<evidence type="ECO:0000259" key="13">
    <source>
        <dbReference type="SMART" id="SM00479"/>
    </source>
</evidence>
<dbReference type="PANTHER" id="PTHR32294:SF5">
    <property type="entry name" value="DNA POLYMERASE III POLC-TYPE"/>
    <property type="match status" value="1"/>
</dbReference>
<keyword evidence="3 11" id="KW-0808">Transferase</keyword>
<evidence type="ECO:0000256" key="4">
    <source>
        <dbReference type="ARBA" id="ARBA00022695"/>
    </source>
</evidence>
<evidence type="ECO:0000313" key="15">
    <source>
        <dbReference type="EMBL" id="GLC31546.1"/>
    </source>
</evidence>
<dbReference type="SUPFAM" id="SSF53098">
    <property type="entry name" value="Ribonuclease H-like"/>
    <property type="match status" value="1"/>
</dbReference>
<proteinExistence type="inferred from homology"/>
<dbReference type="InterPro" id="IPR004013">
    <property type="entry name" value="PHP_dom"/>
</dbReference>
<dbReference type="InterPro" id="IPR040982">
    <property type="entry name" value="DNA_pol3_finger"/>
</dbReference>
<keyword evidence="2 11" id="KW-0963">Cytoplasm</keyword>
<dbReference type="Pfam" id="PF07733">
    <property type="entry name" value="DNA_pol3_alpha"/>
    <property type="match status" value="2"/>
</dbReference>
<dbReference type="InterPro" id="IPR036397">
    <property type="entry name" value="RNaseH_sf"/>
</dbReference>
<organism evidence="15 16">
    <name type="scientific">Clostridium omnivorum</name>
    <dbReference type="NCBI Taxonomy" id="1604902"/>
    <lineage>
        <taxon>Bacteria</taxon>
        <taxon>Bacillati</taxon>
        <taxon>Bacillota</taxon>
        <taxon>Clostridia</taxon>
        <taxon>Eubacteriales</taxon>
        <taxon>Clostridiaceae</taxon>
        <taxon>Clostridium</taxon>
    </lineage>
</organism>
<dbReference type="InterPro" id="IPR028112">
    <property type="entry name" value="DNA_PolC-type_N_I"/>
</dbReference>
<feature type="domain" description="Polymerase/histidinol phosphatase N-terminal" evidence="14">
    <location>
        <begin position="337"/>
        <end position="406"/>
    </location>
</feature>
<evidence type="ECO:0000256" key="7">
    <source>
        <dbReference type="ARBA" id="ARBA00022801"/>
    </source>
</evidence>
<dbReference type="SMART" id="SM00481">
    <property type="entry name" value="POLIIIAc"/>
    <property type="match status" value="1"/>
</dbReference>
<dbReference type="Gene3D" id="3.30.1900.20">
    <property type="match status" value="2"/>
</dbReference>
<keyword evidence="4 11" id="KW-0548">Nucleotidyltransferase</keyword>
<comment type="catalytic activity">
    <reaction evidence="10 11">
        <text>DNA(n) + a 2'-deoxyribonucleoside 5'-triphosphate = DNA(n+1) + diphosphate</text>
        <dbReference type="Rhea" id="RHEA:22508"/>
        <dbReference type="Rhea" id="RHEA-COMP:17339"/>
        <dbReference type="Rhea" id="RHEA-COMP:17340"/>
        <dbReference type="ChEBI" id="CHEBI:33019"/>
        <dbReference type="ChEBI" id="CHEBI:61560"/>
        <dbReference type="ChEBI" id="CHEBI:173112"/>
        <dbReference type="EC" id="2.7.7.7"/>
    </reaction>
</comment>
<keyword evidence="8 11" id="KW-0269">Exonuclease</keyword>
<evidence type="ECO:0000256" key="9">
    <source>
        <dbReference type="ARBA" id="ARBA00022932"/>
    </source>
</evidence>
<dbReference type="CDD" id="cd06127">
    <property type="entry name" value="DEDDh"/>
    <property type="match status" value="1"/>
</dbReference>
<dbReference type="EMBL" id="BRXR01000001">
    <property type="protein sequence ID" value="GLC31546.1"/>
    <property type="molecule type" value="Genomic_DNA"/>
</dbReference>
<dbReference type="CDD" id="cd07435">
    <property type="entry name" value="PHP_PolIIIA_POLC"/>
    <property type="match status" value="1"/>
</dbReference>
<dbReference type="Pfam" id="PF11490">
    <property type="entry name" value="DNA_pol3_a_NII"/>
    <property type="match status" value="1"/>
</dbReference>
<dbReference type="InterPro" id="IPR029460">
    <property type="entry name" value="DNAPol_HHH"/>
</dbReference>
<dbReference type="Pfam" id="PF02811">
    <property type="entry name" value="PHP"/>
    <property type="match status" value="1"/>
</dbReference>
<evidence type="ECO:0000259" key="14">
    <source>
        <dbReference type="SMART" id="SM00481"/>
    </source>
</evidence>
<dbReference type="InterPro" id="IPR013520">
    <property type="entry name" value="Ribonucl_H"/>
</dbReference>
<dbReference type="Pfam" id="PF00929">
    <property type="entry name" value="RNase_T"/>
    <property type="match status" value="1"/>
</dbReference>
<evidence type="ECO:0000256" key="11">
    <source>
        <dbReference type="HAMAP-Rule" id="MF_00356"/>
    </source>
</evidence>
<evidence type="ECO:0000256" key="6">
    <source>
        <dbReference type="ARBA" id="ARBA00022722"/>
    </source>
</evidence>
<dbReference type="NCBIfam" id="NF001688">
    <property type="entry name" value="PRK00448.1"/>
    <property type="match status" value="1"/>
</dbReference>
<gene>
    <name evidence="11 15" type="primary">polC</name>
    <name evidence="15" type="ORF">bsdE14_29560</name>
</gene>
<dbReference type="NCBIfam" id="TIGR01405">
    <property type="entry name" value="polC_Gram_pos"/>
    <property type="match status" value="1"/>
</dbReference>
<dbReference type="EC" id="2.7.7.7" evidence="11"/>
<dbReference type="NCBIfam" id="TIGR00573">
    <property type="entry name" value="dnaq"/>
    <property type="match status" value="1"/>
</dbReference>
<dbReference type="Proteomes" id="UP001208567">
    <property type="component" value="Unassembled WGS sequence"/>
</dbReference>
<sequence>MKRINEIFSDYDTGGNINTAFVESVVLSKKTKSLEMQISSDKYIDVREFEGFNKFIRKRFALEDSKIAVKYAEGTHKKPIEEELKSIIFSVAEKYPALKAVLGNSEYEVAKNTINFNFKFAVSDFLKTMDYDRKIHDVIKSLYGSTYKINFVDKVSSEELARMQEDSLSKEMQLIQKEIKNIANNSAPKPPKEAFEKKQEVQGEGDGKKGDPFLILGRSTKIKEPIIKIVDITPDEGRIAIEGEISNIESKELKSGKTLVSFDLYDGSSSMTCKSFLKPGEEEEVLPKLKKAKGVKLVGNSGYSKFSDEIELIANTIVETGGRKKSKRQDNSEVKRVELHMHTQMSQMDAMTNATDLIKRAMSWGMKAIAITDHGVVQSFPEAHKLLGRDNPDMKILYGVEAYLAPDKKPSVTNSKGQSIDTTYCILDLETTGFSPKTEKITEIGIMKLKDGKVIDEFSCFVNPEKPIPARVVEVTNITDDMVKDAETIEKVFPKMLEFIKDSVLVAHNAGFDIGFLKHNAKVLGYDFDYTYVDTLSLAQAIFPEYKSYKLGRIAKNLGIKVEVAHRALDDVDTTVKVFKVMLEKLKERGAEAIDDMDSLGSDEAAKKQEYKKLKTYHAIIFAKDYVGLKNLYKLVSYSHLDYFYKKPRILKSMYKKYSEGLILGSACSEGELYQSILLGKSDEEIEAIAEDYDYLEIQPLGNNDYLVRNDQVESREQLKEINRKIVALGEKLNKLVVATGDVHFMDPEDEIYRRILEAGQGFKDADNQAPLYLRTTEEMLEEFSYLGYEKAYEVVVTNTNKIADMCQQISPISKDKATPHIDGCEQTIRDITFGKAHELYGDPLPQIVQERLDKELDSIIKNGFSVMYIIAQKLVWKSNEDGYLVGSRGSVGSSVVAYMTGITEVNGLPPHYRCPKCKHSDFTDYGVNNGFDLPDKVCPVCGENLAKDGIDIPFETFLGFNGDKEPDIDLNFSGEYQAKAHRYTEVIFGKGTTFKAGTIGTIAEKTAFGYVKKYYDEKNVHVNKAEIARISVGCTGIKRTTGQHPGGIIVVPKGREIFEFCPVQHPADDPDSDIITTHFDYHSIDQNLLKLDILGHDDPTVIRMLQDITGVDPQKIPMDDKDTMSLFSSTRALGVTPEQINSKVGTFGVPEFGTKFVRGMLLDTMPKTFSDLICISGLSHGTDVWLGNAKDLIDQGVISSISDAVCTRDDIMVYLIKKGLPPNSAFKIMETVRKGKALKEPKFPEYEAMMREHDVPEWYIASCKKIKYMFPKAHAAAYVMMAFRIAWFKVHIPKAYYAAYFSIRAKAFDAEFMIYGKEKVKEKMKEIEMMGMQAPPKDKDMYDDLEIVLEMYERGIKFLPIDLYKSHATKFQQEEDGLRPPLNSIAGMGNVAAESIYNAVQEAIRIEKPISSIEDLRKRAKIGNSAIDSLKKFGCFKGLPESDQISFFDMLG</sequence>
<dbReference type="Gene3D" id="3.20.20.140">
    <property type="entry name" value="Metal-dependent hydrolases"/>
    <property type="match status" value="2"/>
</dbReference>
<dbReference type="CDD" id="cd04484">
    <property type="entry name" value="polC_OBF"/>
    <property type="match status" value="1"/>
</dbReference>
<evidence type="ECO:0000256" key="2">
    <source>
        <dbReference type="ARBA" id="ARBA00022490"/>
    </source>
</evidence>
<evidence type="ECO:0000256" key="5">
    <source>
        <dbReference type="ARBA" id="ARBA00022705"/>
    </source>
</evidence>
<reference evidence="15 16" key="1">
    <citation type="journal article" date="2024" name="Int. J. Syst. Evol. Microbiol.">
        <title>Clostridium omnivorum sp. nov., isolated from anoxic soil under the treatment of reductive soil disinfestation.</title>
        <authorList>
            <person name="Ueki A."/>
            <person name="Tonouchi A."/>
            <person name="Kaku N."/>
            <person name="Honma S."/>
            <person name="Ueki K."/>
        </authorList>
    </citation>
    <scope>NUCLEOTIDE SEQUENCE [LARGE SCALE GENOMIC DNA]</scope>
    <source>
        <strain evidence="15 16">E14</strain>
    </source>
</reference>
<dbReference type="Gene3D" id="3.30.420.10">
    <property type="entry name" value="Ribonuclease H-like superfamily/Ribonuclease H"/>
    <property type="match status" value="1"/>
</dbReference>
<evidence type="ECO:0000256" key="3">
    <source>
        <dbReference type="ARBA" id="ARBA00022679"/>
    </source>
</evidence>
<comment type="similarity">
    <text evidence="11">Belongs to the DNA polymerase type-C family. PolC subfamily.</text>
</comment>
<dbReference type="Pfam" id="PF14579">
    <property type="entry name" value="HHH_6"/>
    <property type="match status" value="1"/>
</dbReference>
<dbReference type="InterPro" id="IPR012337">
    <property type="entry name" value="RNaseH-like_sf"/>
</dbReference>
<dbReference type="Pfam" id="PF14480">
    <property type="entry name" value="DNA_pol3_a_NI"/>
    <property type="match status" value="1"/>
</dbReference>
<dbReference type="InterPro" id="IPR006308">
    <property type="entry name" value="Pol_III_a_PolC-type_gram_pos"/>
</dbReference>
<evidence type="ECO:0000256" key="10">
    <source>
        <dbReference type="ARBA" id="ARBA00049244"/>
    </source>
</evidence>
<dbReference type="InterPro" id="IPR004805">
    <property type="entry name" value="DnaE2/DnaE/PolC"/>
</dbReference>
<dbReference type="RefSeq" id="WP_264850877.1">
    <property type="nucleotide sequence ID" value="NZ_BRXR01000001.1"/>
</dbReference>
<evidence type="ECO:0000313" key="16">
    <source>
        <dbReference type="Proteomes" id="UP001208567"/>
    </source>
</evidence>
<feature type="region of interest" description="Disordered" evidence="12">
    <location>
        <begin position="185"/>
        <end position="208"/>
    </location>
</feature>
<dbReference type="InterPro" id="IPR006054">
    <property type="entry name" value="DnaQ"/>
</dbReference>
<dbReference type="Gene3D" id="6.10.140.1510">
    <property type="match status" value="1"/>
</dbReference>
<dbReference type="Gene3D" id="1.10.150.870">
    <property type="match status" value="1"/>
</dbReference>
<dbReference type="SMART" id="SM00479">
    <property type="entry name" value="EXOIII"/>
    <property type="match status" value="1"/>
</dbReference>
<keyword evidence="7 11" id="KW-0378">Hydrolase</keyword>
<feature type="domain" description="Exonuclease" evidence="13">
    <location>
        <begin position="423"/>
        <end position="588"/>
    </location>
</feature>
<dbReference type="Pfam" id="PF17657">
    <property type="entry name" value="DNA_pol3_finger"/>
    <property type="match status" value="1"/>
</dbReference>
<comment type="subcellular location">
    <subcellularLocation>
        <location evidence="11">Cytoplasm</location>
    </subcellularLocation>
</comment>
<dbReference type="InterPro" id="IPR011708">
    <property type="entry name" value="DNA_pol3_alpha_NTPase_dom"/>
</dbReference>
<keyword evidence="6 11" id="KW-0540">Nuclease</keyword>
<dbReference type="Gene3D" id="2.40.50.140">
    <property type="entry name" value="Nucleic acid-binding proteins"/>
    <property type="match status" value="1"/>
</dbReference>